<feature type="transmembrane region" description="Helical" evidence="1">
    <location>
        <begin position="139"/>
        <end position="157"/>
    </location>
</feature>
<keyword evidence="1" id="KW-1133">Transmembrane helix</keyword>
<protein>
    <recommendedName>
        <fullName evidence="4">DUF2335 domain-containing protein</fullName>
    </recommendedName>
</protein>
<dbReference type="RefSeq" id="WP_109235610.1">
    <property type="nucleotide sequence ID" value="NZ_BMXZ01000001.1"/>
</dbReference>
<gene>
    <name evidence="2" type="ORF">DC082_02485</name>
</gene>
<dbReference type="Pfam" id="PF10097">
    <property type="entry name" value="DUF2335"/>
    <property type="match status" value="1"/>
</dbReference>
<accession>A0A2U2AMI5</accession>
<organism evidence="2 3">
    <name type="scientific">Ignatzschineria indica</name>
    <dbReference type="NCBI Taxonomy" id="472583"/>
    <lineage>
        <taxon>Bacteria</taxon>
        <taxon>Pseudomonadati</taxon>
        <taxon>Pseudomonadota</taxon>
        <taxon>Gammaproteobacteria</taxon>
        <taxon>Cardiobacteriales</taxon>
        <taxon>Ignatzschineriaceae</taxon>
        <taxon>Ignatzschineria</taxon>
    </lineage>
</organism>
<keyword evidence="3" id="KW-1185">Reference proteome</keyword>
<comment type="caution">
    <text evidence="2">The sequence shown here is derived from an EMBL/GenBank/DDBJ whole genome shotgun (WGS) entry which is preliminary data.</text>
</comment>
<keyword evidence="1" id="KW-0812">Transmembrane</keyword>
<reference evidence="2 3" key="1">
    <citation type="journal article" date="2018" name="Genome Announc.">
        <title>Ignatzschineria cameli sp. nov., isolated from necrotic foot tissue of dromedaries (Camelus dromedarius) and associated maggots (Wohlfahrtia species) in Dubai.</title>
        <authorList>
            <person name="Tsang C.C."/>
            <person name="Tang J.Y."/>
            <person name="Fong J.Y."/>
            <person name="Kinne J."/>
            <person name="Lee H.H."/>
            <person name="Joseph M."/>
            <person name="Jose S."/>
            <person name="Schuster R.K."/>
            <person name="Tang Y."/>
            <person name="Sivakumar S."/>
            <person name="Chen J.H."/>
            <person name="Teng J.L."/>
            <person name="Lau S.K."/>
            <person name="Wernery U."/>
            <person name="Woo P.C."/>
        </authorList>
    </citation>
    <scope>NUCLEOTIDE SEQUENCE [LARGE SCALE GENOMIC DNA]</scope>
    <source>
        <strain evidence="2 3">KCTC 22643</strain>
    </source>
</reference>
<evidence type="ECO:0000313" key="2">
    <source>
        <dbReference type="EMBL" id="PWD84430.1"/>
    </source>
</evidence>
<keyword evidence="1" id="KW-0472">Membrane</keyword>
<dbReference type="EMBL" id="QEWR01000002">
    <property type="protein sequence ID" value="PWD84430.1"/>
    <property type="molecule type" value="Genomic_DNA"/>
</dbReference>
<evidence type="ECO:0000256" key="1">
    <source>
        <dbReference type="SAM" id="Phobius"/>
    </source>
</evidence>
<dbReference type="InterPro" id="IPR019284">
    <property type="entry name" value="RP532"/>
</dbReference>
<dbReference type="AlphaFoldDB" id="A0A2U2AMI5"/>
<sequence length="164" mass="18808">MRKENHQAAENNKDSQANDLIQKLQKQGILDDAALKVIYENPEAAKVITQIAVQHKQESYDSPFPHLDHLERFNELYPDATETVFKEFERQGKHRRDMESIIVDRGTKFDLNAQKYGFFTSIILVIAALFGMYMGWDVLSYGILGFGVAPIVSSYFGKFSKKEK</sequence>
<proteinExistence type="predicted"/>
<dbReference type="Proteomes" id="UP000244948">
    <property type="component" value="Unassembled WGS sequence"/>
</dbReference>
<evidence type="ECO:0000313" key="3">
    <source>
        <dbReference type="Proteomes" id="UP000244948"/>
    </source>
</evidence>
<name>A0A2U2AMI5_9GAMM</name>
<feature type="transmembrane region" description="Helical" evidence="1">
    <location>
        <begin position="116"/>
        <end position="133"/>
    </location>
</feature>
<evidence type="ECO:0008006" key="4">
    <source>
        <dbReference type="Google" id="ProtNLM"/>
    </source>
</evidence>